<keyword evidence="6 8" id="KW-1133">Transmembrane helix</keyword>
<evidence type="ECO:0000256" key="4">
    <source>
        <dbReference type="ARBA" id="ARBA00022475"/>
    </source>
</evidence>
<dbReference type="Pfam" id="PF01032">
    <property type="entry name" value="FecCD"/>
    <property type="match status" value="1"/>
</dbReference>
<evidence type="ECO:0000256" key="3">
    <source>
        <dbReference type="ARBA" id="ARBA00022448"/>
    </source>
</evidence>
<keyword evidence="7 8" id="KW-0472">Membrane</keyword>
<keyword evidence="10" id="KW-1185">Reference proteome</keyword>
<dbReference type="InterPro" id="IPR037294">
    <property type="entry name" value="ABC_BtuC-like"/>
</dbReference>
<evidence type="ECO:0000256" key="5">
    <source>
        <dbReference type="ARBA" id="ARBA00022692"/>
    </source>
</evidence>
<evidence type="ECO:0000256" key="1">
    <source>
        <dbReference type="ARBA" id="ARBA00004651"/>
    </source>
</evidence>
<comment type="subcellular location">
    <subcellularLocation>
        <location evidence="1">Cell membrane</location>
        <topology evidence="1">Multi-pass membrane protein</topology>
    </subcellularLocation>
</comment>
<evidence type="ECO:0000256" key="2">
    <source>
        <dbReference type="ARBA" id="ARBA00007935"/>
    </source>
</evidence>
<accession>A0ABY7SQB7</accession>
<feature type="transmembrane region" description="Helical" evidence="8">
    <location>
        <begin position="76"/>
        <end position="99"/>
    </location>
</feature>
<evidence type="ECO:0000256" key="7">
    <source>
        <dbReference type="ARBA" id="ARBA00023136"/>
    </source>
</evidence>
<dbReference type="RefSeq" id="WP_271886827.1">
    <property type="nucleotide sequence ID" value="NZ_CP067137.1"/>
</dbReference>
<dbReference type="PANTHER" id="PTHR30472:SF19">
    <property type="entry name" value="PETROBACTIN IMPORT SYSTEM PERMEASE PROTEIN YCLO"/>
    <property type="match status" value="1"/>
</dbReference>
<organism evidence="9 10">
    <name type="scientific">Paracoccus fistulariae</name>
    <dbReference type="NCBI Taxonomy" id="658446"/>
    <lineage>
        <taxon>Bacteria</taxon>
        <taxon>Pseudomonadati</taxon>
        <taxon>Pseudomonadota</taxon>
        <taxon>Alphaproteobacteria</taxon>
        <taxon>Rhodobacterales</taxon>
        <taxon>Paracoccaceae</taxon>
        <taxon>Paracoccus</taxon>
    </lineage>
</organism>
<gene>
    <name evidence="9" type="ORF">JHX87_18260</name>
</gene>
<geneLocation type="plasmid" evidence="9 10">
    <name>p90204</name>
</geneLocation>
<name>A0ABY7SQB7_9RHOB</name>
<feature type="transmembrane region" description="Helical" evidence="8">
    <location>
        <begin position="43"/>
        <end position="64"/>
    </location>
</feature>
<evidence type="ECO:0000256" key="6">
    <source>
        <dbReference type="ARBA" id="ARBA00022989"/>
    </source>
</evidence>
<reference evidence="9 10" key="1">
    <citation type="submission" date="2021-01" db="EMBL/GenBank/DDBJ databases">
        <title>Biogeographic distribution of Paracoccus.</title>
        <authorList>
            <person name="Hollensteiner J."/>
            <person name="Leineberger J."/>
            <person name="Brinkhoff T."/>
            <person name="Daniel R."/>
        </authorList>
    </citation>
    <scope>NUCLEOTIDE SEQUENCE [LARGE SCALE GENOMIC DNA]</scope>
    <source>
        <strain evidence="9 10">KCTC 22803</strain>
        <plasmid evidence="9 10">p90204</plasmid>
    </source>
</reference>
<sequence>MILPARYRLALLVAGLVLATGLFMVWGLRAPYGFILGLRATKLAALVLVGASVGAATVMFQTVAHNRLLTPGIVGFDALFVLLQTTLVILLGGVGFVTLPQIPKFLIESLLMTAAAVALFSLVLRRGADDMTRLVLTGVIFGILMRGLSGFMQRILDPSEFAVVQQATYATFGAVDPAQLAIAAPIFLAVLALSIRIAPSLDVAALGRSQSLSLGVDHDRLVLLALTLISLLVAVATALAGPVTFLGLLAASLAAASIGTYRHRILIPAAATVGALILVFGQFIFERLLGFQSTLAVIVEFLGGLLFLFLVLKRRPA</sequence>
<dbReference type="SUPFAM" id="SSF81345">
    <property type="entry name" value="ABC transporter involved in vitamin B12 uptake, BtuC"/>
    <property type="match status" value="1"/>
</dbReference>
<proteinExistence type="inferred from homology"/>
<evidence type="ECO:0000313" key="10">
    <source>
        <dbReference type="Proteomes" id="UP001219349"/>
    </source>
</evidence>
<feature type="transmembrane region" description="Helical" evidence="8">
    <location>
        <begin position="105"/>
        <end position="124"/>
    </location>
</feature>
<evidence type="ECO:0000313" key="9">
    <source>
        <dbReference type="EMBL" id="WCR09163.1"/>
    </source>
</evidence>
<feature type="transmembrane region" description="Helical" evidence="8">
    <location>
        <begin position="221"/>
        <end position="253"/>
    </location>
</feature>
<dbReference type="InterPro" id="IPR000522">
    <property type="entry name" value="ABC_transptr_permease_BtuC"/>
</dbReference>
<keyword evidence="3" id="KW-0813">Transport</keyword>
<dbReference type="PANTHER" id="PTHR30472">
    <property type="entry name" value="FERRIC ENTEROBACTIN TRANSPORT SYSTEM PERMEASE PROTEIN"/>
    <property type="match status" value="1"/>
</dbReference>
<dbReference type="Proteomes" id="UP001219349">
    <property type="component" value="Plasmid p90204"/>
</dbReference>
<dbReference type="EMBL" id="CP067137">
    <property type="protein sequence ID" value="WCR09163.1"/>
    <property type="molecule type" value="Genomic_DNA"/>
</dbReference>
<keyword evidence="4" id="KW-1003">Cell membrane</keyword>
<feature type="transmembrane region" description="Helical" evidence="8">
    <location>
        <begin position="291"/>
        <end position="312"/>
    </location>
</feature>
<protein>
    <submittedName>
        <fullName evidence="9">Iron chelate uptake ABC transporter family permease subunit</fullName>
    </submittedName>
</protein>
<keyword evidence="9" id="KW-0614">Plasmid</keyword>
<keyword evidence="5 8" id="KW-0812">Transmembrane</keyword>
<feature type="transmembrane region" description="Helical" evidence="8">
    <location>
        <begin position="180"/>
        <end position="201"/>
    </location>
</feature>
<evidence type="ECO:0000256" key="8">
    <source>
        <dbReference type="SAM" id="Phobius"/>
    </source>
</evidence>
<feature type="transmembrane region" description="Helical" evidence="8">
    <location>
        <begin position="265"/>
        <end position="285"/>
    </location>
</feature>
<comment type="similarity">
    <text evidence="2">Belongs to the binding-protein-dependent transport system permease family. FecCD subfamily.</text>
</comment>
<dbReference type="Gene3D" id="1.10.3470.10">
    <property type="entry name" value="ABC transporter involved in vitamin B12 uptake, BtuC"/>
    <property type="match status" value="1"/>
</dbReference>